<reference evidence="3 4" key="1">
    <citation type="submission" date="2012-07" db="EMBL/GenBank/DDBJ databases">
        <title>Genome sequence of Brachyspira sp. 30446, isolated from a pig with mucohaemorrhagic colitis.</title>
        <authorList>
            <person name="Rubin J.E."/>
            <person name="Fernando C."/>
            <person name="Harding J.C.S."/>
            <person name="Hill J.E."/>
        </authorList>
    </citation>
    <scope>NUCLEOTIDE SEQUENCE [LARGE SCALE GENOMIC DNA]</scope>
    <source>
        <strain evidence="3 4">30446</strain>
    </source>
</reference>
<dbReference type="GO" id="GO:0008713">
    <property type="term" value="F:ADP-heptose-lipopolysaccharide heptosyltransferase activity"/>
    <property type="evidence" value="ECO:0007669"/>
    <property type="project" value="TreeGrafter"/>
</dbReference>
<dbReference type="RefSeq" id="WP_008724200.1">
    <property type="nucleotide sequence ID" value="NZ_JH994111.1"/>
</dbReference>
<evidence type="ECO:0000256" key="2">
    <source>
        <dbReference type="ARBA" id="ARBA00022679"/>
    </source>
</evidence>
<protein>
    <submittedName>
        <fullName evidence="3">ADP-heptose:LPS heptosyltransferase II</fullName>
    </submittedName>
</protein>
<dbReference type="AlphaFoldDB" id="A0A2U4FBY5"/>
<keyword evidence="1" id="KW-0328">Glycosyltransferase</keyword>
<dbReference type="GO" id="GO:0009244">
    <property type="term" value="P:lipopolysaccharide core region biosynthetic process"/>
    <property type="evidence" value="ECO:0007669"/>
    <property type="project" value="TreeGrafter"/>
</dbReference>
<dbReference type="STRING" id="1289135.A966_07994"/>
<dbReference type="InterPro" id="IPR002201">
    <property type="entry name" value="Glyco_trans_9"/>
</dbReference>
<dbReference type="Proteomes" id="UP000011663">
    <property type="component" value="Unassembled WGS sequence"/>
</dbReference>
<dbReference type="PANTHER" id="PTHR30160:SF7">
    <property type="entry name" value="ADP-HEPTOSE--LPS HEPTOSYLTRANSFERASE 2"/>
    <property type="match status" value="1"/>
</dbReference>
<accession>A0A2U4FBY5</accession>
<dbReference type="PANTHER" id="PTHR30160">
    <property type="entry name" value="TETRAACYLDISACCHARIDE 4'-KINASE-RELATED"/>
    <property type="match status" value="1"/>
</dbReference>
<name>A0A2U4FBY5_9SPIR</name>
<dbReference type="OrthoDB" id="9797795at2"/>
<dbReference type="SUPFAM" id="SSF53756">
    <property type="entry name" value="UDP-Glycosyltransferase/glycogen phosphorylase"/>
    <property type="match status" value="1"/>
</dbReference>
<organism evidence="3 4">
    <name type="scientific">Brachyspira hampsonii 30446</name>
    <dbReference type="NCBI Taxonomy" id="1289135"/>
    <lineage>
        <taxon>Bacteria</taxon>
        <taxon>Pseudomonadati</taxon>
        <taxon>Spirochaetota</taxon>
        <taxon>Spirochaetia</taxon>
        <taxon>Brachyspirales</taxon>
        <taxon>Brachyspiraceae</taxon>
        <taxon>Brachyspira</taxon>
    </lineage>
</organism>
<dbReference type="GeneID" id="66488015"/>
<dbReference type="EMBL" id="ALNZ01000026">
    <property type="protein sequence ID" value="EKV56964.1"/>
    <property type="molecule type" value="Genomic_DNA"/>
</dbReference>
<evidence type="ECO:0000313" key="3">
    <source>
        <dbReference type="EMBL" id="EKV56964.1"/>
    </source>
</evidence>
<evidence type="ECO:0000256" key="1">
    <source>
        <dbReference type="ARBA" id="ARBA00022676"/>
    </source>
</evidence>
<dbReference type="Pfam" id="PF01075">
    <property type="entry name" value="Glyco_transf_9"/>
    <property type="match status" value="1"/>
</dbReference>
<comment type="caution">
    <text evidence="3">The sequence shown here is derived from an EMBL/GenBank/DDBJ whole genome shotgun (WGS) entry which is preliminary data.</text>
</comment>
<dbReference type="CDD" id="cd03789">
    <property type="entry name" value="GT9_LPS_heptosyltransferase"/>
    <property type="match status" value="1"/>
</dbReference>
<evidence type="ECO:0000313" key="4">
    <source>
        <dbReference type="Proteomes" id="UP000011663"/>
    </source>
</evidence>
<gene>
    <name evidence="3" type="ORF">A966_07994</name>
</gene>
<sequence>MTKILIIGMNYIGDTIFITPLIRALKKHYNDCSIDVVNGIRGIDILKENPYINNIIIRDDKVSEYISSQNYDIGISATTAFYGASLLYKAKIPIRAGVNSECRGFLLNKKTSWKKHKRHIVDTILSVLKPMNIKDDGINTEIFLSEKENEFGISKMKNYKSALLVHGGATRISKRYCIDNFSKLIDLFYKEKQVPIILIGSKDDLDFSNEMNKRLRNIIADDFTNKLSIRELISVIKHSYALIGGDSAPLHIANACNIYSIGIFGDTLPLIYGARGEKAVNLEARKKYCTALKSFRCEYIKRGCKTIDCLEKFEAEEILPTLLSVYKDI</sequence>
<dbReference type="InterPro" id="IPR051199">
    <property type="entry name" value="LPS_LOS_Heptosyltrfase"/>
</dbReference>
<dbReference type="GO" id="GO:0005829">
    <property type="term" value="C:cytosol"/>
    <property type="evidence" value="ECO:0007669"/>
    <property type="project" value="TreeGrafter"/>
</dbReference>
<keyword evidence="2 3" id="KW-0808">Transferase</keyword>
<proteinExistence type="predicted"/>
<dbReference type="Gene3D" id="3.40.50.2000">
    <property type="entry name" value="Glycogen Phosphorylase B"/>
    <property type="match status" value="2"/>
</dbReference>